<gene>
    <name evidence="1" type="ORF">F9U64_10605</name>
</gene>
<dbReference type="Proteomes" id="UP000480246">
    <property type="component" value="Unassembled WGS sequence"/>
</dbReference>
<evidence type="ECO:0000313" key="2">
    <source>
        <dbReference type="Proteomes" id="UP000480246"/>
    </source>
</evidence>
<sequence>MNTFYYTSPILGFLRQHIRNEENGKIVTVQTKIRFRPSYKFYRSSELLYRATIRNTAIPKKFQFDITDPHENHLATIRNIPITKKSTVFSEYSLAMKNDVLHIKFAMAHKSFTIQDSDQRVIVQGSLVSSLLSKLINYKKYKVDIHENIIPNELWMAIVTGIFALE</sequence>
<reference evidence="1 2" key="1">
    <citation type="submission" date="2019-10" db="EMBL/GenBank/DDBJ databases">
        <title>Gracilibacillus sp. nov. isolated from rice seeds.</title>
        <authorList>
            <person name="He S."/>
        </authorList>
    </citation>
    <scope>NUCLEOTIDE SEQUENCE [LARGE SCALE GENOMIC DNA]</scope>
    <source>
        <strain evidence="1 2">TD8</strain>
    </source>
</reference>
<keyword evidence="2" id="KW-1185">Reference proteome</keyword>
<organism evidence="1 2">
    <name type="scientific">Gracilibacillus oryzae</name>
    <dbReference type="NCBI Taxonomy" id="1672701"/>
    <lineage>
        <taxon>Bacteria</taxon>
        <taxon>Bacillati</taxon>
        <taxon>Bacillota</taxon>
        <taxon>Bacilli</taxon>
        <taxon>Bacillales</taxon>
        <taxon>Bacillaceae</taxon>
        <taxon>Gracilibacillus</taxon>
    </lineage>
</organism>
<dbReference type="EMBL" id="WEID01000052">
    <property type="protein sequence ID" value="KAB8135720.1"/>
    <property type="molecule type" value="Genomic_DNA"/>
</dbReference>
<dbReference type="AlphaFoldDB" id="A0A7C8GSY1"/>
<proteinExistence type="predicted"/>
<comment type="caution">
    <text evidence="1">The sequence shown here is derived from an EMBL/GenBank/DDBJ whole genome shotgun (WGS) entry which is preliminary data.</text>
</comment>
<evidence type="ECO:0000313" key="1">
    <source>
        <dbReference type="EMBL" id="KAB8135720.1"/>
    </source>
</evidence>
<protein>
    <submittedName>
        <fullName evidence="1">Uncharacterized protein</fullName>
    </submittedName>
</protein>
<dbReference type="RefSeq" id="WP_153403184.1">
    <property type="nucleotide sequence ID" value="NZ_ML762430.1"/>
</dbReference>
<name>A0A7C8GSY1_9BACI</name>
<accession>A0A7C8GSY1</accession>